<evidence type="ECO:0000256" key="1">
    <source>
        <dbReference type="SAM" id="MobiDB-lite"/>
    </source>
</evidence>
<evidence type="ECO:0000313" key="3">
    <source>
        <dbReference type="Proteomes" id="UP001054945"/>
    </source>
</evidence>
<comment type="caution">
    <text evidence="2">The sequence shown here is derived from an EMBL/GenBank/DDBJ whole genome shotgun (WGS) entry which is preliminary data.</text>
</comment>
<organism evidence="2 3">
    <name type="scientific">Caerostris extrusa</name>
    <name type="common">Bark spider</name>
    <name type="synonym">Caerostris bankana</name>
    <dbReference type="NCBI Taxonomy" id="172846"/>
    <lineage>
        <taxon>Eukaryota</taxon>
        <taxon>Metazoa</taxon>
        <taxon>Ecdysozoa</taxon>
        <taxon>Arthropoda</taxon>
        <taxon>Chelicerata</taxon>
        <taxon>Arachnida</taxon>
        <taxon>Araneae</taxon>
        <taxon>Araneomorphae</taxon>
        <taxon>Entelegynae</taxon>
        <taxon>Araneoidea</taxon>
        <taxon>Araneidae</taxon>
        <taxon>Caerostris</taxon>
    </lineage>
</organism>
<evidence type="ECO:0000313" key="2">
    <source>
        <dbReference type="EMBL" id="GIY01461.1"/>
    </source>
</evidence>
<keyword evidence="3" id="KW-1185">Reference proteome</keyword>
<reference evidence="2 3" key="1">
    <citation type="submission" date="2021-06" db="EMBL/GenBank/DDBJ databases">
        <title>Caerostris extrusa draft genome.</title>
        <authorList>
            <person name="Kono N."/>
            <person name="Arakawa K."/>
        </authorList>
    </citation>
    <scope>NUCLEOTIDE SEQUENCE [LARGE SCALE GENOMIC DNA]</scope>
</reference>
<protein>
    <submittedName>
        <fullName evidence="2">Uncharacterized protein</fullName>
    </submittedName>
</protein>
<dbReference type="EMBL" id="BPLR01005324">
    <property type="protein sequence ID" value="GIY01461.1"/>
    <property type="molecule type" value="Genomic_DNA"/>
</dbReference>
<name>A0AAV4PYS6_CAEEX</name>
<dbReference type="AlphaFoldDB" id="A0AAV4PYS6"/>
<proteinExistence type="predicted"/>
<accession>A0AAV4PYS6</accession>
<feature type="region of interest" description="Disordered" evidence="1">
    <location>
        <begin position="1"/>
        <end position="27"/>
    </location>
</feature>
<gene>
    <name evidence="2" type="ORF">CEXT_39661</name>
</gene>
<dbReference type="Proteomes" id="UP001054945">
    <property type="component" value="Unassembled WGS sequence"/>
</dbReference>
<sequence length="184" mass="20367">MGRKGGRGGSDGTASPLKIGSTGLDEKKDCDVPGYVIPNNLCLKSSSDQFRPIKPQNPPALQEKWECVGGKKWRVFATKKWFDTSFSAAVTKSKSGIFFAPAPETLKRKSGNDIPKLSIYIRGSVLRDLPVSMILKGCHSHDDNVVYRNRFKPIVQEGLPLPLQNLEFLVPPRFGMHTPKASIW</sequence>